<name>A0A644ZXU4_9ZZZZ</name>
<evidence type="ECO:0000313" key="1">
    <source>
        <dbReference type="EMBL" id="MPM45755.1"/>
    </source>
</evidence>
<sequence>MVAVHLGYAPAEIPPLVCKRLKRRDGFGLSFKLITVAVDKDN</sequence>
<accession>A0A644ZXU4</accession>
<proteinExistence type="predicted"/>
<comment type="caution">
    <text evidence="1">The sequence shown here is derived from an EMBL/GenBank/DDBJ whole genome shotgun (WGS) entry which is preliminary data.</text>
</comment>
<dbReference type="EMBL" id="VSSQ01011005">
    <property type="protein sequence ID" value="MPM45755.1"/>
    <property type="molecule type" value="Genomic_DNA"/>
</dbReference>
<organism evidence="1">
    <name type="scientific">bioreactor metagenome</name>
    <dbReference type="NCBI Taxonomy" id="1076179"/>
    <lineage>
        <taxon>unclassified sequences</taxon>
        <taxon>metagenomes</taxon>
        <taxon>ecological metagenomes</taxon>
    </lineage>
</organism>
<gene>
    <name evidence="1" type="ORF">SDC9_92447</name>
</gene>
<protein>
    <submittedName>
        <fullName evidence="1">Uncharacterized protein</fullName>
    </submittedName>
</protein>
<reference evidence="1" key="1">
    <citation type="submission" date="2019-08" db="EMBL/GenBank/DDBJ databases">
        <authorList>
            <person name="Kucharzyk K."/>
            <person name="Murdoch R.W."/>
            <person name="Higgins S."/>
            <person name="Loffler F."/>
        </authorList>
    </citation>
    <scope>NUCLEOTIDE SEQUENCE</scope>
</reference>
<dbReference type="AlphaFoldDB" id="A0A644ZXU4"/>